<evidence type="ECO:0000313" key="4">
    <source>
        <dbReference type="Proteomes" id="UP000013966"/>
    </source>
</evidence>
<accession>R4WGV9</accession>
<dbReference type="PATRIC" id="fig|758793.3.peg.1403"/>
<evidence type="ECO:0000313" key="3">
    <source>
        <dbReference type="EMBL" id="BAN23154.1"/>
    </source>
</evidence>
<organism evidence="3 4">
    <name type="scientific">Caballeronia insecticola</name>
    <dbReference type="NCBI Taxonomy" id="758793"/>
    <lineage>
        <taxon>Bacteria</taxon>
        <taxon>Pseudomonadati</taxon>
        <taxon>Pseudomonadota</taxon>
        <taxon>Betaproteobacteria</taxon>
        <taxon>Burkholderiales</taxon>
        <taxon>Burkholderiaceae</taxon>
        <taxon>Caballeronia</taxon>
    </lineage>
</organism>
<dbReference type="GO" id="GO:0016757">
    <property type="term" value="F:glycosyltransferase activity"/>
    <property type="evidence" value="ECO:0007669"/>
    <property type="project" value="InterPro"/>
</dbReference>
<keyword evidence="4" id="KW-1185">Reference proteome</keyword>
<dbReference type="SUPFAM" id="SSF53756">
    <property type="entry name" value="UDP-Glycosyltransferase/glycogen phosphorylase"/>
    <property type="match status" value="1"/>
</dbReference>
<dbReference type="Proteomes" id="UP000013966">
    <property type="component" value="Chromosome 1"/>
</dbReference>
<dbReference type="Pfam" id="PF13439">
    <property type="entry name" value="Glyco_transf_4"/>
    <property type="match status" value="1"/>
</dbReference>
<sequence>MTPAVILDARRATVLLAPQLNRMETRTMRIAQIAPLTESVPPKLYGGTERVVSYLTEALVEQGHDVTLFATGDSQTKANLEPVWPRALRLDPAIRDRIAPHMLLMEMVRRRAEEFDVLHFHMDYYSFSLFKRQDTPFVTTLHGRLDLPEQQPVFDTFNTAPVISISDSQRHPLPQAKWITTVYHGLPDTLYTPQPVEQKYLAFLGRISPEKRVDTAIRIAGRCGLPIRIAAKVDAADHEYFEREIAPLLELPYVEYVGEINDGQKAEFLSGAHALLFPIDWPEPFGLVMIEAMACGTPVIAFNRGAVPEVVDEGVSGFIVEDEIGAVAAVNRLHTLSREGVRRRFEERFTSHRMAREYLEAYQSVVRAQKRARFKLIDRASTP</sequence>
<reference evidence="3 4" key="1">
    <citation type="journal article" date="2013" name="Genome Announc.">
        <title>Complete Genome Sequence of Burkholderia sp. Strain RPE64, Bacterial Symbiont of the Bean Bug Riptortus pedestris.</title>
        <authorList>
            <person name="Shibata T.F."/>
            <person name="Maeda T."/>
            <person name="Nikoh N."/>
            <person name="Yamaguchi K."/>
            <person name="Oshima K."/>
            <person name="Hattori M."/>
            <person name="Nishiyama T."/>
            <person name="Hasebe M."/>
            <person name="Fukatsu T."/>
            <person name="Kikuchi Y."/>
            <person name="Shigenobu S."/>
        </authorList>
    </citation>
    <scope>NUCLEOTIDE SEQUENCE [LARGE SCALE GENOMIC DNA]</scope>
</reference>
<proteinExistence type="predicted"/>
<keyword evidence="3" id="KW-0808">Transferase</keyword>
<dbReference type="InterPro" id="IPR028098">
    <property type="entry name" value="Glyco_trans_4-like_N"/>
</dbReference>
<dbReference type="HOGENOM" id="CLU_042257_1_0_4"/>
<dbReference type="KEGG" id="buo:BRPE64_ACDS14000"/>
<dbReference type="STRING" id="758793.BRPE64_ACDS14000"/>
<dbReference type="CDD" id="cd03802">
    <property type="entry name" value="GT4_AviGT4-like"/>
    <property type="match status" value="1"/>
</dbReference>
<dbReference type="Gene3D" id="3.40.50.2000">
    <property type="entry name" value="Glycogen Phosphorylase B"/>
    <property type="match status" value="2"/>
</dbReference>
<reference evidence="3 4" key="2">
    <citation type="journal article" date="2018" name="Int. J. Syst. Evol. Microbiol.">
        <title>Burkholderia insecticola sp. nov., a gut symbiotic bacterium of the bean bug Riptortus pedestris.</title>
        <authorList>
            <person name="Takeshita K."/>
            <person name="Tamaki H."/>
            <person name="Ohbayashi T."/>
            <person name="Meng X.-Y."/>
            <person name="Sone T."/>
            <person name="Mitani Y."/>
            <person name="Peeters C."/>
            <person name="Kikuchi Y."/>
            <person name="Vandamme P."/>
        </authorList>
    </citation>
    <scope>NUCLEOTIDE SEQUENCE [LARGE SCALE GENOMIC DNA]</scope>
    <source>
        <strain evidence="3">RPE64</strain>
    </source>
</reference>
<dbReference type="PANTHER" id="PTHR12526">
    <property type="entry name" value="GLYCOSYLTRANSFERASE"/>
    <property type="match status" value="1"/>
</dbReference>
<feature type="domain" description="Glycosyl transferase family 1" evidence="1">
    <location>
        <begin position="195"/>
        <end position="337"/>
    </location>
</feature>
<dbReference type="InterPro" id="IPR001296">
    <property type="entry name" value="Glyco_trans_1"/>
</dbReference>
<dbReference type="Pfam" id="PF00534">
    <property type="entry name" value="Glycos_transf_1"/>
    <property type="match status" value="1"/>
</dbReference>
<dbReference type="PANTHER" id="PTHR12526:SF595">
    <property type="entry name" value="BLL5217 PROTEIN"/>
    <property type="match status" value="1"/>
</dbReference>
<feature type="domain" description="Glycosyltransferase subfamily 4-like N-terminal" evidence="2">
    <location>
        <begin position="45"/>
        <end position="155"/>
    </location>
</feature>
<dbReference type="AlphaFoldDB" id="R4WGV9"/>
<dbReference type="EMBL" id="AP013058">
    <property type="protein sequence ID" value="BAN23154.1"/>
    <property type="molecule type" value="Genomic_DNA"/>
</dbReference>
<name>R4WGV9_9BURK</name>
<protein>
    <submittedName>
        <fullName evidence="3">Glycosyl transferase group 1</fullName>
    </submittedName>
</protein>
<evidence type="ECO:0000259" key="2">
    <source>
        <dbReference type="Pfam" id="PF13439"/>
    </source>
</evidence>
<gene>
    <name evidence="3" type="ORF">BRPE64_ACDS14000</name>
</gene>
<evidence type="ECO:0000259" key="1">
    <source>
        <dbReference type="Pfam" id="PF00534"/>
    </source>
</evidence>